<comment type="caution">
    <text evidence="13">The sequence shown here is derived from an EMBL/GenBank/DDBJ whole genome shotgun (WGS) entry which is preliminary data.</text>
</comment>
<feature type="signal peptide" evidence="10">
    <location>
        <begin position="1"/>
        <end position="21"/>
    </location>
</feature>
<dbReference type="SMART" id="SM00179">
    <property type="entry name" value="EGF_CA"/>
    <property type="match status" value="1"/>
</dbReference>
<reference evidence="13 14" key="1">
    <citation type="journal article" date="2019" name="PLoS Biol.">
        <title>Sex chromosomes control vertical transmission of feminizing Wolbachia symbionts in an isopod.</title>
        <authorList>
            <person name="Becking T."/>
            <person name="Chebbi M.A."/>
            <person name="Giraud I."/>
            <person name="Moumen B."/>
            <person name="Laverre T."/>
            <person name="Caubet Y."/>
            <person name="Peccoud J."/>
            <person name="Gilbert C."/>
            <person name="Cordaux R."/>
        </authorList>
    </citation>
    <scope>NUCLEOTIDE SEQUENCE [LARGE SCALE GENOMIC DNA]</scope>
    <source>
        <strain evidence="13">ANa2</strain>
        <tissue evidence="13">Whole body excluding digestive tract and cuticle</tissue>
    </source>
</reference>
<evidence type="ECO:0000256" key="5">
    <source>
        <dbReference type="ARBA" id="ARBA00022734"/>
    </source>
</evidence>
<name>A0A5N5SVW8_9CRUS</name>
<keyword evidence="4 10" id="KW-0732">Signal</keyword>
<comment type="subcellular location">
    <subcellularLocation>
        <location evidence="1">Membrane</location>
        <topology evidence="1">Single-pass type I membrane protein</topology>
    </subcellularLocation>
</comment>
<dbReference type="PANTHER" id="PTHR14789:SF1">
    <property type="entry name" value="CHONDROLECTIN"/>
    <property type="match status" value="1"/>
</dbReference>
<dbReference type="GO" id="GO:0050772">
    <property type="term" value="P:positive regulation of axonogenesis"/>
    <property type="evidence" value="ECO:0007669"/>
    <property type="project" value="TreeGrafter"/>
</dbReference>
<dbReference type="Pfam" id="PF07645">
    <property type="entry name" value="EGF_CA"/>
    <property type="match status" value="1"/>
</dbReference>
<dbReference type="FunFam" id="2.10.25.10:FF:000037">
    <property type="entry name" value="Signal peptide, CUB domain and EGF-like domain-containing 2"/>
    <property type="match status" value="1"/>
</dbReference>
<dbReference type="InterPro" id="IPR001881">
    <property type="entry name" value="EGF-like_Ca-bd_dom"/>
</dbReference>
<dbReference type="SUPFAM" id="SSF57184">
    <property type="entry name" value="Growth factor receptor domain"/>
    <property type="match status" value="1"/>
</dbReference>
<evidence type="ECO:0000256" key="4">
    <source>
        <dbReference type="ARBA" id="ARBA00022729"/>
    </source>
</evidence>
<evidence type="ECO:0000256" key="7">
    <source>
        <dbReference type="ARBA" id="ARBA00022989"/>
    </source>
</evidence>
<dbReference type="EMBL" id="SEYY01019548">
    <property type="protein sequence ID" value="KAB7498137.1"/>
    <property type="molecule type" value="Genomic_DNA"/>
</dbReference>
<dbReference type="OrthoDB" id="10045365at2759"/>
<keyword evidence="5" id="KW-0430">Lectin</keyword>
<dbReference type="GO" id="GO:0005509">
    <property type="term" value="F:calcium ion binding"/>
    <property type="evidence" value="ECO:0007669"/>
    <property type="project" value="InterPro"/>
</dbReference>
<dbReference type="PROSITE" id="PS01187">
    <property type="entry name" value="EGF_CA"/>
    <property type="match status" value="1"/>
</dbReference>
<keyword evidence="7" id="KW-1133">Transmembrane helix</keyword>
<keyword evidence="6" id="KW-0677">Repeat</keyword>
<sequence>MFRKQNIIDVILLYLGRAAHSMLPGCNINNGGCEHSCAIRRLRVHCFCNPGYVLNRDQRTCSDINECVLGPQQVCQDKCENTIGSFKCSCTNGVLLEDGRSCGVSQANCANNNGGCEQECLDIITGGIQCRCSKGYVLAEDQRSCVRH</sequence>
<dbReference type="InterPro" id="IPR018097">
    <property type="entry name" value="EGF_Ca-bd_CS"/>
</dbReference>
<keyword evidence="9" id="KW-1015">Disulfide bond</keyword>
<keyword evidence="2" id="KW-0245">EGF-like domain</keyword>
<feature type="chain" id="PRO_5024442905" evidence="10">
    <location>
        <begin position="22"/>
        <end position="148"/>
    </location>
</feature>
<evidence type="ECO:0000256" key="6">
    <source>
        <dbReference type="ARBA" id="ARBA00022737"/>
    </source>
</evidence>
<gene>
    <name evidence="13" type="primary">Megf6</name>
    <name evidence="13" type="ORF">Anas_09545</name>
</gene>
<dbReference type="SMART" id="SM00181">
    <property type="entry name" value="EGF"/>
    <property type="match status" value="3"/>
</dbReference>
<dbReference type="Proteomes" id="UP000326759">
    <property type="component" value="Unassembled WGS sequence"/>
</dbReference>
<evidence type="ECO:0000256" key="2">
    <source>
        <dbReference type="ARBA" id="ARBA00022536"/>
    </source>
</evidence>
<evidence type="ECO:0000256" key="3">
    <source>
        <dbReference type="ARBA" id="ARBA00022692"/>
    </source>
</evidence>
<dbReference type="InterPro" id="IPR049883">
    <property type="entry name" value="NOTCH1_EGF-like"/>
</dbReference>
<dbReference type="GO" id="GO:0016020">
    <property type="term" value="C:membrane"/>
    <property type="evidence" value="ECO:0007669"/>
    <property type="project" value="UniProtKB-SubCell"/>
</dbReference>
<protein>
    <submittedName>
        <fullName evidence="13">Multiple epidermal growth factor-like domains protein 6</fullName>
    </submittedName>
</protein>
<feature type="domain" description="EGF-like" evidence="12">
    <location>
        <begin position="108"/>
        <end position="146"/>
    </location>
</feature>
<evidence type="ECO:0000256" key="10">
    <source>
        <dbReference type="SAM" id="SignalP"/>
    </source>
</evidence>
<dbReference type="InterPro" id="IPR000742">
    <property type="entry name" value="EGF"/>
</dbReference>
<evidence type="ECO:0000313" key="14">
    <source>
        <dbReference type="Proteomes" id="UP000326759"/>
    </source>
</evidence>
<dbReference type="PANTHER" id="PTHR14789">
    <property type="entry name" value="CHONDROLECTIN VARIANT CHODLFDELTAE"/>
    <property type="match status" value="1"/>
</dbReference>
<proteinExistence type="predicted"/>
<feature type="domain" description="EGF-like calcium-binding" evidence="11">
    <location>
        <begin position="63"/>
        <end position="103"/>
    </location>
</feature>
<dbReference type="InterPro" id="IPR051505">
    <property type="entry name" value="C-type_lectin_domain"/>
</dbReference>
<dbReference type="InterPro" id="IPR009030">
    <property type="entry name" value="Growth_fac_rcpt_cys_sf"/>
</dbReference>
<evidence type="ECO:0000259" key="11">
    <source>
        <dbReference type="SMART" id="SM00179"/>
    </source>
</evidence>
<feature type="domain" description="EGF-like" evidence="12">
    <location>
        <begin position="25"/>
        <end position="62"/>
    </location>
</feature>
<keyword evidence="14" id="KW-1185">Reference proteome</keyword>
<dbReference type="AlphaFoldDB" id="A0A5N5SVW8"/>
<dbReference type="GO" id="GO:0030246">
    <property type="term" value="F:carbohydrate binding"/>
    <property type="evidence" value="ECO:0007669"/>
    <property type="project" value="UniProtKB-KW"/>
</dbReference>
<keyword evidence="8" id="KW-0472">Membrane</keyword>
<organism evidence="13 14">
    <name type="scientific">Armadillidium nasatum</name>
    <dbReference type="NCBI Taxonomy" id="96803"/>
    <lineage>
        <taxon>Eukaryota</taxon>
        <taxon>Metazoa</taxon>
        <taxon>Ecdysozoa</taxon>
        <taxon>Arthropoda</taxon>
        <taxon>Crustacea</taxon>
        <taxon>Multicrustacea</taxon>
        <taxon>Malacostraca</taxon>
        <taxon>Eumalacostraca</taxon>
        <taxon>Peracarida</taxon>
        <taxon>Isopoda</taxon>
        <taxon>Oniscidea</taxon>
        <taxon>Crinocheta</taxon>
        <taxon>Armadillidiidae</taxon>
        <taxon>Armadillidium</taxon>
    </lineage>
</organism>
<accession>A0A5N5SVW8</accession>
<evidence type="ECO:0000256" key="8">
    <source>
        <dbReference type="ARBA" id="ARBA00023136"/>
    </source>
</evidence>
<dbReference type="Gene3D" id="2.10.25.10">
    <property type="entry name" value="Laminin"/>
    <property type="match status" value="3"/>
</dbReference>
<keyword evidence="3" id="KW-0812">Transmembrane</keyword>
<dbReference type="GO" id="GO:0005737">
    <property type="term" value="C:cytoplasm"/>
    <property type="evidence" value="ECO:0007669"/>
    <property type="project" value="TreeGrafter"/>
</dbReference>
<dbReference type="Pfam" id="PF14670">
    <property type="entry name" value="FXa_inhibition"/>
    <property type="match status" value="2"/>
</dbReference>
<evidence type="ECO:0000259" key="12">
    <source>
        <dbReference type="SMART" id="SM00181"/>
    </source>
</evidence>
<feature type="domain" description="EGF-like" evidence="12">
    <location>
        <begin position="66"/>
        <end position="103"/>
    </location>
</feature>
<evidence type="ECO:0000256" key="9">
    <source>
        <dbReference type="ARBA" id="ARBA00023157"/>
    </source>
</evidence>
<evidence type="ECO:0000256" key="1">
    <source>
        <dbReference type="ARBA" id="ARBA00004479"/>
    </source>
</evidence>
<evidence type="ECO:0000313" key="13">
    <source>
        <dbReference type="EMBL" id="KAB7498137.1"/>
    </source>
</evidence>